<keyword evidence="2" id="KW-1185">Reference proteome</keyword>
<accession>A0AAE1K4N1</accession>
<gene>
    <name evidence="1" type="ORF">QN277_029280</name>
</gene>
<evidence type="ECO:0000313" key="1">
    <source>
        <dbReference type="EMBL" id="KAK4263930.1"/>
    </source>
</evidence>
<name>A0AAE1K4N1_9FABA</name>
<proteinExistence type="predicted"/>
<reference evidence="1" key="1">
    <citation type="submission" date="2023-10" db="EMBL/GenBank/DDBJ databases">
        <title>Chromosome-level genome of the transformable northern wattle, Acacia crassicarpa.</title>
        <authorList>
            <person name="Massaro I."/>
            <person name="Sinha N.R."/>
            <person name="Poethig S."/>
            <person name="Leichty A.R."/>
        </authorList>
    </citation>
    <scope>NUCLEOTIDE SEQUENCE</scope>
    <source>
        <strain evidence="1">Acra3RX</strain>
        <tissue evidence="1">Leaf</tissue>
    </source>
</reference>
<dbReference type="AlphaFoldDB" id="A0AAE1K4N1"/>
<protein>
    <recommendedName>
        <fullName evidence="3">Reverse transcriptase domain-containing protein</fullName>
    </recommendedName>
</protein>
<organism evidence="1 2">
    <name type="scientific">Acacia crassicarpa</name>
    <name type="common">northern wattle</name>
    <dbReference type="NCBI Taxonomy" id="499986"/>
    <lineage>
        <taxon>Eukaryota</taxon>
        <taxon>Viridiplantae</taxon>
        <taxon>Streptophyta</taxon>
        <taxon>Embryophyta</taxon>
        <taxon>Tracheophyta</taxon>
        <taxon>Spermatophyta</taxon>
        <taxon>Magnoliopsida</taxon>
        <taxon>eudicotyledons</taxon>
        <taxon>Gunneridae</taxon>
        <taxon>Pentapetalae</taxon>
        <taxon>rosids</taxon>
        <taxon>fabids</taxon>
        <taxon>Fabales</taxon>
        <taxon>Fabaceae</taxon>
        <taxon>Caesalpinioideae</taxon>
        <taxon>mimosoid clade</taxon>
        <taxon>Acacieae</taxon>
        <taxon>Acacia</taxon>
    </lineage>
</organism>
<dbReference type="Proteomes" id="UP001293593">
    <property type="component" value="Unassembled WGS sequence"/>
</dbReference>
<sequence>MRSKKGLTGWMAVKVDLEKAYDRLRWDFIEETLYDAGLPSKFIKAVMVCVSTCNMYFHLHVAYVKGILSPLISSCCAWNVYLK</sequence>
<comment type="caution">
    <text evidence="1">The sequence shown here is derived from an EMBL/GenBank/DDBJ whole genome shotgun (WGS) entry which is preliminary data.</text>
</comment>
<evidence type="ECO:0008006" key="3">
    <source>
        <dbReference type="Google" id="ProtNLM"/>
    </source>
</evidence>
<dbReference type="EMBL" id="JAWXYG010000009">
    <property type="protein sequence ID" value="KAK4263930.1"/>
    <property type="molecule type" value="Genomic_DNA"/>
</dbReference>
<evidence type="ECO:0000313" key="2">
    <source>
        <dbReference type="Proteomes" id="UP001293593"/>
    </source>
</evidence>